<dbReference type="AlphaFoldDB" id="A0A2H0B6J2"/>
<name>A0A2H0B6J2_9BACT</name>
<evidence type="ECO:0000313" key="2">
    <source>
        <dbReference type="Proteomes" id="UP000229459"/>
    </source>
</evidence>
<reference evidence="1 2" key="1">
    <citation type="submission" date="2017-09" db="EMBL/GenBank/DDBJ databases">
        <title>Depth-based differentiation of microbial function through sediment-hosted aquifers and enrichment of novel symbionts in the deep terrestrial subsurface.</title>
        <authorList>
            <person name="Probst A.J."/>
            <person name="Ladd B."/>
            <person name="Jarett J.K."/>
            <person name="Geller-Mcgrath D.E."/>
            <person name="Sieber C.M."/>
            <person name="Emerson J.B."/>
            <person name="Anantharaman K."/>
            <person name="Thomas B.C."/>
            <person name="Malmstrom R."/>
            <person name="Stieglmeier M."/>
            <person name="Klingl A."/>
            <person name="Woyke T."/>
            <person name="Ryan C.M."/>
            <person name="Banfield J.F."/>
        </authorList>
    </citation>
    <scope>NUCLEOTIDE SEQUENCE [LARGE SCALE GENOMIC DNA]</scope>
    <source>
        <strain evidence="1">CG23_combo_of_CG06-09_8_20_14_all_34_8</strain>
    </source>
</reference>
<organism evidence="1 2">
    <name type="scientific">Candidatus Beckwithbacteria bacterium CG23_combo_of_CG06-09_8_20_14_all_34_8</name>
    <dbReference type="NCBI Taxonomy" id="1974497"/>
    <lineage>
        <taxon>Bacteria</taxon>
        <taxon>Candidatus Beckwithiibacteriota</taxon>
    </lineage>
</organism>
<gene>
    <name evidence="1" type="ORF">COX08_01825</name>
</gene>
<dbReference type="EMBL" id="PCSR01000040">
    <property type="protein sequence ID" value="PIP53279.1"/>
    <property type="molecule type" value="Genomic_DNA"/>
</dbReference>
<proteinExistence type="predicted"/>
<protein>
    <submittedName>
        <fullName evidence="1">Uncharacterized protein</fullName>
    </submittedName>
</protein>
<comment type="caution">
    <text evidence="1">The sequence shown here is derived from an EMBL/GenBank/DDBJ whole genome shotgun (WGS) entry which is preliminary data.</text>
</comment>
<dbReference type="Proteomes" id="UP000229459">
    <property type="component" value="Unassembled WGS sequence"/>
</dbReference>
<evidence type="ECO:0000313" key="1">
    <source>
        <dbReference type="EMBL" id="PIP53279.1"/>
    </source>
</evidence>
<accession>A0A2H0B6J2</accession>
<sequence>MKIYLFGNPNVEIDKLSFTVADKLKPLIPSIEFISVKPNEDIPFDDKENVFIMDTIMGITKVTLITENDLDKFQLPPRFSAHDFDLGFQLKYLKKLGKIKTFTIIGLPMNKKIDINLVVNKIKTFT</sequence>